<dbReference type="EMBL" id="CP108318">
    <property type="protein sequence ID" value="WTW60321.1"/>
    <property type="molecule type" value="Genomic_DNA"/>
</dbReference>
<gene>
    <name evidence="4" type="ORF">OG549_06535</name>
</gene>
<sequence length="229" mass="24151">MPNSVRTPGLHDPAVRKVLDRLFTEAVADETKTPSVAGALTAWGGLPSEAELTRISRIAEDALLPVPPEVGTLLYQLVRATGATTVVEYGTSYGISTIHLAAAVRDNGGGKVIGSELNETKAEIATANIAEAGLAEYAEVRLGDARESLLSVPGPVGLLLLDGWTPLFLNVLELLEPKLVTGSVVVADDTALFPEKLKDYFAHVRGEANGYTSLPLPIGDGLELSVRTR</sequence>
<keyword evidence="1 4" id="KW-0489">Methyltransferase</keyword>
<dbReference type="GO" id="GO:0032259">
    <property type="term" value="P:methylation"/>
    <property type="evidence" value="ECO:0007669"/>
    <property type="project" value="UniProtKB-KW"/>
</dbReference>
<dbReference type="SUPFAM" id="SSF53335">
    <property type="entry name" value="S-adenosyl-L-methionine-dependent methyltransferases"/>
    <property type="match status" value="1"/>
</dbReference>
<dbReference type="InterPro" id="IPR002935">
    <property type="entry name" value="SAM_O-MeTrfase"/>
</dbReference>
<dbReference type="AlphaFoldDB" id="A0AAU2UYV5"/>
<evidence type="ECO:0000256" key="2">
    <source>
        <dbReference type="ARBA" id="ARBA00022679"/>
    </source>
</evidence>
<evidence type="ECO:0000313" key="4">
    <source>
        <dbReference type="EMBL" id="WTW60321.1"/>
    </source>
</evidence>
<dbReference type="PROSITE" id="PS51682">
    <property type="entry name" value="SAM_OMT_I"/>
    <property type="match status" value="1"/>
</dbReference>
<dbReference type="GO" id="GO:0008171">
    <property type="term" value="F:O-methyltransferase activity"/>
    <property type="evidence" value="ECO:0007669"/>
    <property type="project" value="InterPro"/>
</dbReference>
<dbReference type="PANTHER" id="PTHR43167">
    <property type="entry name" value="PUTATIVE (AFU_ORTHOLOGUE AFUA_6G01830)-RELATED"/>
    <property type="match status" value="1"/>
</dbReference>
<accession>A0AAU2UYV5</accession>
<protein>
    <submittedName>
        <fullName evidence="4">Class I SAM-dependent methyltransferase</fullName>
        <ecNumber evidence="4">2.1.1.-</ecNumber>
    </submittedName>
</protein>
<proteinExistence type="predicted"/>
<evidence type="ECO:0000256" key="1">
    <source>
        <dbReference type="ARBA" id="ARBA00022603"/>
    </source>
</evidence>
<keyword evidence="3" id="KW-0949">S-adenosyl-L-methionine</keyword>
<dbReference type="PANTHER" id="PTHR43167:SF1">
    <property type="entry name" value="PUTATIVE (AFU_ORTHOLOGUE AFUA_6G01830)-RELATED"/>
    <property type="match status" value="1"/>
</dbReference>
<organism evidence="4">
    <name type="scientific">Streptomyces sp. NBC_00003</name>
    <dbReference type="NCBI Taxonomy" id="2903608"/>
    <lineage>
        <taxon>Bacteria</taxon>
        <taxon>Bacillati</taxon>
        <taxon>Actinomycetota</taxon>
        <taxon>Actinomycetes</taxon>
        <taxon>Kitasatosporales</taxon>
        <taxon>Streptomycetaceae</taxon>
        <taxon>Streptomyces</taxon>
    </lineage>
</organism>
<dbReference type="EC" id="2.1.1.-" evidence="4"/>
<dbReference type="Gene3D" id="3.40.50.150">
    <property type="entry name" value="Vaccinia Virus protein VP39"/>
    <property type="match status" value="1"/>
</dbReference>
<dbReference type="Pfam" id="PF13578">
    <property type="entry name" value="Methyltransf_24"/>
    <property type="match status" value="1"/>
</dbReference>
<dbReference type="InterPro" id="IPR029063">
    <property type="entry name" value="SAM-dependent_MTases_sf"/>
</dbReference>
<name>A0AAU2UYV5_9ACTN</name>
<evidence type="ECO:0000256" key="3">
    <source>
        <dbReference type="ARBA" id="ARBA00022691"/>
    </source>
</evidence>
<keyword evidence="2 4" id="KW-0808">Transferase</keyword>
<reference evidence="4" key="1">
    <citation type="submission" date="2022-10" db="EMBL/GenBank/DDBJ databases">
        <title>The complete genomes of actinobacterial strains from the NBC collection.</title>
        <authorList>
            <person name="Joergensen T.S."/>
            <person name="Alvarez Arevalo M."/>
            <person name="Sterndorff E.B."/>
            <person name="Faurdal D."/>
            <person name="Vuksanovic O."/>
            <person name="Mourched A.-S."/>
            <person name="Charusanti P."/>
            <person name="Shaw S."/>
            <person name="Blin K."/>
            <person name="Weber T."/>
        </authorList>
    </citation>
    <scope>NUCLEOTIDE SEQUENCE</scope>
    <source>
        <strain evidence="4">NBC_00003</strain>
    </source>
</reference>